<dbReference type="PANTHER" id="PTHR23041:SF78">
    <property type="entry name" value="E3 UBIQUITIN-PROTEIN LIGASE RNF4"/>
    <property type="match status" value="1"/>
</dbReference>
<feature type="compositionally biased region" description="Basic and acidic residues" evidence="5">
    <location>
        <begin position="1"/>
        <end position="10"/>
    </location>
</feature>
<accession>A0AA39PDI7</accession>
<dbReference type="GO" id="GO:0008270">
    <property type="term" value="F:zinc ion binding"/>
    <property type="evidence" value="ECO:0007669"/>
    <property type="project" value="UniProtKB-KW"/>
</dbReference>
<proteinExistence type="predicted"/>
<comment type="caution">
    <text evidence="7">The sequence shown here is derived from an EMBL/GenBank/DDBJ whole genome shotgun (WGS) entry which is preliminary data.</text>
</comment>
<dbReference type="InterPro" id="IPR017907">
    <property type="entry name" value="Znf_RING_CS"/>
</dbReference>
<dbReference type="InterPro" id="IPR013083">
    <property type="entry name" value="Znf_RING/FYVE/PHD"/>
</dbReference>
<protein>
    <recommendedName>
        <fullName evidence="6">RING-type domain-containing protein</fullName>
    </recommendedName>
</protein>
<dbReference type="InterPro" id="IPR001841">
    <property type="entry name" value="Znf_RING"/>
</dbReference>
<reference evidence="7" key="1">
    <citation type="submission" date="2023-06" db="EMBL/GenBank/DDBJ databases">
        <authorList>
            <consortium name="Lawrence Berkeley National Laboratory"/>
            <person name="Ahrendt S."/>
            <person name="Sahu N."/>
            <person name="Indic B."/>
            <person name="Wong-Bajracharya J."/>
            <person name="Merenyi Z."/>
            <person name="Ke H.-M."/>
            <person name="Monk M."/>
            <person name="Kocsube S."/>
            <person name="Drula E."/>
            <person name="Lipzen A."/>
            <person name="Balint B."/>
            <person name="Henrissat B."/>
            <person name="Andreopoulos B."/>
            <person name="Martin F.M."/>
            <person name="Harder C.B."/>
            <person name="Rigling D."/>
            <person name="Ford K.L."/>
            <person name="Foster G.D."/>
            <person name="Pangilinan J."/>
            <person name="Papanicolaou A."/>
            <person name="Barry K."/>
            <person name="LaButti K."/>
            <person name="Viragh M."/>
            <person name="Koriabine M."/>
            <person name="Yan M."/>
            <person name="Riley R."/>
            <person name="Champramary S."/>
            <person name="Plett K.L."/>
            <person name="Tsai I.J."/>
            <person name="Slot J."/>
            <person name="Sipos G."/>
            <person name="Plett J."/>
            <person name="Nagy L.G."/>
            <person name="Grigoriev I.V."/>
        </authorList>
    </citation>
    <scope>NUCLEOTIDE SEQUENCE</scope>
    <source>
        <strain evidence="7">ICMP 16352</strain>
    </source>
</reference>
<feature type="domain" description="RING-type" evidence="6">
    <location>
        <begin position="82"/>
        <end position="120"/>
    </location>
</feature>
<keyword evidence="1" id="KW-0479">Metal-binding</keyword>
<sequence length="190" mass="21179">MKGSEEKYPDEVSETGDEPLETSWEDSNEYDFEDPEYLRLLPFSASNFLKISSPSAPDCYFQSSAAADGAEESDEKTSHFSCPMCQKKEQSSLCTTPCGHVYCARCIRAALTYTKIRPVCDGRATEDQLSPEDIYLPGVTKLNGSVVWSRRLGGRRSSSVGPVAIYPNIMISPDSFILRTLYFCVQSFMD</sequence>
<dbReference type="InterPro" id="IPR018957">
    <property type="entry name" value="Znf_C3HC4_RING-type"/>
</dbReference>
<dbReference type="PROSITE" id="PS50089">
    <property type="entry name" value="ZF_RING_2"/>
    <property type="match status" value="1"/>
</dbReference>
<dbReference type="PROSITE" id="PS00518">
    <property type="entry name" value="ZF_RING_1"/>
    <property type="match status" value="1"/>
</dbReference>
<evidence type="ECO:0000256" key="2">
    <source>
        <dbReference type="ARBA" id="ARBA00022771"/>
    </source>
</evidence>
<dbReference type="EMBL" id="JAUEPR010000007">
    <property type="protein sequence ID" value="KAK0482257.1"/>
    <property type="molecule type" value="Genomic_DNA"/>
</dbReference>
<keyword evidence="3" id="KW-0862">Zinc</keyword>
<evidence type="ECO:0000259" key="6">
    <source>
        <dbReference type="PROSITE" id="PS50089"/>
    </source>
</evidence>
<evidence type="ECO:0000313" key="8">
    <source>
        <dbReference type="Proteomes" id="UP001175227"/>
    </source>
</evidence>
<evidence type="ECO:0000256" key="1">
    <source>
        <dbReference type="ARBA" id="ARBA00022723"/>
    </source>
</evidence>
<dbReference type="Gene3D" id="3.30.40.10">
    <property type="entry name" value="Zinc/RING finger domain, C3HC4 (zinc finger)"/>
    <property type="match status" value="1"/>
</dbReference>
<feature type="region of interest" description="Disordered" evidence="5">
    <location>
        <begin position="1"/>
        <end position="29"/>
    </location>
</feature>
<dbReference type="SUPFAM" id="SSF57850">
    <property type="entry name" value="RING/U-box"/>
    <property type="match status" value="1"/>
</dbReference>
<gene>
    <name evidence="7" type="ORF">IW261DRAFT_1025843</name>
</gene>
<evidence type="ECO:0000256" key="3">
    <source>
        <dbReference type="ARBA" id="ARBA00022833"/>
    </source>
</evidence>
<feature type="compositionally biased region" description="Acidic residues" evidence="5">
    <location>
        <begin position="11"/>
        <end position="29"/>
    </location>
</feature>
<dbReference type="Pfam" id="PF00097">
    <property type="entry name" value="zf-C3HC4"/>
    <property type="match status" value="1"/>
</dbReference>
<evidence type="ECO:0000256" key="4">
    <source>
        <dbReference type="PROSITE-ProRule" id="PRU00175"/>
    </source>
</evidence>
<keyword evidence="8" id="KW-1185">Reference proteome</keyword>
<dbReference type="AlphaFoldDB" id="A0AA39PDI7"/>
<name>A0AA39PDI7_9AGAR</name>
<keyword evidence="2 4" id="KW-0863">Zinc-finger</keyword>
<dbReference type="PANTHER" id="PTHR23041">
    <property type="entry name" value="RING FINGER DOMAIN-CONTAINING"/>
    <property type="match status" value="1"/>
</dbReference>
<organism evidence="7 8">
    <name type="scientific">Armillaria novae-zelandiae</name>
    <dbReference type="NCBI Taxonomy" id="153914"/>
    <lineage>
        <taxon>Eukaryota</taxon>
        <taxon>Fungi</taxon>
        <taxon>Dikarya</taxon>
        <taxon>Basidiomycota</taxon>
        <taxon>Agaricomycotina</taxon>
        <taxon>Agaricomycetes</taxon>
        <taxon>Agaricomycetidae</taxon>
        <taxon>Agaricales</taxon>
        <taxon>Marasmiineae</taxon>
        <taxon>Physalacriaceae</taxon>
        <taxon>Armillaria</taxon>
    </lineage>
</organism>
<evidence type="ECO:0000256" key="5">
    <source>
        <dbReference type="SAM" id="MobiDB-lite"/>
    </source>
</evidence>
<dbReference type="Proteomes" id="UP001175227">
    <property type="component" value="Unassembled WGS sequence"/>
</dbReference>
<dbReference type="InterPro" id="IPR047134">
    <property type="entry name" value="RNF4"/>
</dbReference>
<evidence type="ECO:0000313" key="7">
    <source>
        <dbReference type="EMBL" id="KAK0482257.1"/>
    </source>
</evidence>